<evidence type="ECO:0000313" key="2">
    <source>
        <dbReference type="Proteomes" id="UP001152178"/>
    </source>
</evidence>
<accession>A0ABT4R245</accession>
<proteinExistence type="predicted"/>
<dbReference type="RefSeq" id="WP_269908183.1">
    <property type="nucleotide sequence ID" value="NZ_JAPFQA010000019.1"/>
</dbReference>
<gene>
    <name evidence="1" type="ORF">OOJ09_27390</name>
</gene>
<keyword evidence="2" id="KW-1185">Reference proteome</keyword>
<reference evidence="1" key="1">
    <citation type="submission" date="2022-11" db="EMBL/GenBank/DDBJ databases">
        <authorList>
            <person name="Coimbra C."/>
        </authorList>
    </citation>
    <scope>NUCLEOTIDE SEQUENCE</scope>
    <source>
        <strain evidence="1">Jales19</strain>
    </source>
</reference>
<sequence>MIVASRADASLLSTDDLWRRGDVLAASLVQLAEADAFLPDLNLARHQRAAGRTFPCLWPALVMWRSSRNMPQLFV</sequence>
<name>A0ABT4R245_9HYPH</name>
<organism evidence="1 2">
    <name type="scientific">Mesorhizobium qingshengii</name>
    <dbReference type="NCBI Taxonomy" id="1165689"/>
    <lineage>
        <taxon>Bacteria</taxon>
        <taxon>Pseudomonadati</taxon>
        <taxon>Pseudomonadota</taxon>
        <taxon>Alphaproteobacteria</taxon>
        <taxon>Hyphomicrobiales</taxon>
        <taxon>Phyllobacteriaceae</taxon>
        <taxon>Mesorhizobium</taxon>
    </lineage>
</organism>
<comment type="caution">
    <text evidence="1">The sequence shown here is derived from an EMBL/GenBank/DDBJ whole genome shotgun (WGS) entry which is preliminary data.</text>
</comment>
<evidence type="ECO:0000313" key="1">
    <source>
        <dbReference type="EMBL" id="MCZ8547919.1"/>
    </source>
</evidence>
<dbReference type="EMBL" id="JAPFQA010000019">
    <property type="protein sequence ID" value="MCZ8547919.1"/>
    <property type="molecule type" value="Genomic_DNA"/>
</dbReference>
<protein>
    <submittedName>
        <fullName evidence="1">Uncharacterized protein</fullName>
    </submittedName>
</protein>
<dbReference type="Proteomes" id="UP001152178">
    <property type="component" value="Unassembled WGS sequence"/>
</dbReference>